<dbReference type="PANTHER" id="PTHR32054:SF42">
    <property type="entry name" value="WEB FAMILY PROTEIN"/>
    <property type="match status" value="1"/>
</dbReference>
<evidence type="ECO:0000256" key="2">
    <source>
        <dbReference type="ARBA" id="ARBA00023054"/>
    </source>
</evidence>
<name>A0A218XF03_PUNGR</name>
<dbReference type="GO" id="GO:0009903">
    <property type="term" value="P:chloroplast avoidance movement"/>
    <property type="evidence" value="ECO:0007669"/>
    <property type="project" value="TreeGrafter"/>
</dbReference>
<feature type="coiled-coil region" evidence="3">
    <location>
        <begin position="83"/>
        <end position="117"/>
    </location>
</feature>
<dbReference type="GO" id="GO:0005829">
    <property type="term" value="C:cytosol"/>
    <property type="evidence" value="ECO:0007669"/>
    <property type="project" value="TreeGrafter"/>
</dbReference>
<sequence length="569" mass="64430">MVNNIRIKDNIQNSVESPRGEVGEIDTRAPFQSVKAAVSLFGEVALKRKPTIRKNKTSSENVIDKETQLLLARKEVGRIRQQLDSAETTKSRALSELEKAKRTVQDLTTKLNSAVESKRQAIEATEAVKHKAKHLERVKSQNQAGTKACKSELDTTREQYRKAAGELDAAKQELTKIRQDFDSTLDAKLAAFQQAAEAQRSAKVNTERVGELTREIQGMRESLEHLKATSLQAQAEQARIVEQKDRRLNECKAAKEEAEKKLTGLRREYDPELVRVLEAQLAEATEEIEVIQEEMKKVHASDMDSVKVVTMELNEATRTLQRVAEEEGSHRELVSDLRRELENMKKERVTLEEKIEKMESTTKELQEELERTQSTLKVAQKDESAVTEELLSTPRMLALEIEDARKEADEMRNQAERLRQEIAASLKEQEEAERELQVALAEAEQAKLAEKSAVGQVKELSGKTESVGSSWIKMPVQEFDSLTRKVEESTNLAEMKLAAATFQMEAVNTKRNETEKKREAILKELEELKEATEAALKQAEMAEAAKKAIEGELNKRRQQEQDQVADEPY</sequence>
<evidence type="ECO:0000256" key="4">
    <source>
        <dbReference type="SAM" id="MobiDB-lite"/>
    </source>
</evidence>
<feature type="coiled-coil region" evidence="3">
    <location>
        <begin position="209"/>
        <end position="449"/>
    </location>
</feature>
<proteinExistence type="inferred from homology"/>
<organism evidence="5 6">
    <name type="scientific">Punica granatum</name>
    <name type="common">Pomegranate</name>
    <dbReference type="NCBI Taxonomy" id="22663"/>
    <lineage>
        <taxon>Eukaryota</taxon>
        <taxon>Viridiplantae</taxon>
        <taxon>Streptophyta</taxon>
        <taxon>Embryophyta</taxon>
        <taxon>Tracheophyta</taxon>
        <taxon>Spermatophyta</taxon>
        <taxon>Magnoliopsida</taxon>
        <taxon>eudicotyledons</taxon>
        <taxon>Gunneridae</taxon>
        <taxon>Pentapetalae</taxon>
        <taxon>rosids</taxon>
        <taxon>malvids</taxon>
        <taxon>Myrtales</taxon>
        <taxon>Lythraceae</taxon>
        <taxon>Punica</taxon>
    </lineage>
</organism>
<feature type="region of interest" description="Disordered" evidence="4">
    <location>
        <begin position="550"/>
        <end position="569"/>
    </location>
</feature>
<dbReference type="PANTHER" id="PTHR32054">
    <property type="entry name" value="HEAVY CHAIN, PUTATIVE, EXPRESSED-RELATED-RELATED"/>
    <property type="match status" value="1"/>
</dbReference>
<accession>A0A218XF03</accession>
<evidence type="ECO:0000256" key="1">
    <source>
        <dbReference type="ARBA" id="ARBA00005485"/>
    </source>
</evidence>
<comment type="similarity">
    <text evidence="1">Belongs to the WEB family.</text>
</comment>
<evidence type="ECO:0008006" key="7">
    <source>
        <dbReference type="Google" id="ProtNLM"/>
    </source>
</evidence>
<feature type="compositionally biased region" description="Basic and acidic residues" evidence="4">
    <location>
        <begin position="550"/>
        <end position="560"/>
    </location>
</feature>
<evidence type="ECO:0000313" key="5">
    <source>
        <dbReference type="EMBL" id="OWM83330.1"/>
    </source>
</evidence>
<feature type="coiled-coil region" evidence="3">
    <location>
        <begin position="153"/>
        <end position="180"/>
    </location>
</feature>
<reference evidence="6" key="1">
    <citation type="journal article" date="2017" name="Plant J.">
        <title>The pomegranate (Punica granatum L.) genome and the genomics of punicalagin biosynthesis.</title>
        <authorList>
            <person name="Qin G."/>
            <person name="Xu C."/>
            <person name="Ming R."/>
            <person name="Tang H."/>
            <person name="Guyot R."/>
            <person name="Kramer E.M."/>
            <person name="Hu Y."/>
            <person name="Yi X."/>
            <person name="Qi Y."/>
            <person name="Xu X."/>
            <person name="Gao Z."/>
            <person name="Pan H."/>
            <person name="Jian J."/>
            <person name="Tian Y."/>
            <person name="Yue Z."/>
            <person name="Xu Y."/>
        </authorList>
    </citation>
    <scope>NUCLEOTIDE SEQUENCE [LARGE SCALE GENOMIC DNA]</scope>
    <source>
        <strain evidence="6">cv. Dabenzi</strain>
    </source>
</reference>
<dbReference type="InterPro" id="IPR008545">
    <property type="entry name" value="Web"/>
</dbReference>
<dbReference type="GO" id="GO:0009904">
    <property type="term" value="P:chloroplast accumulation movement"/>
    <property type="evidence" value="ECO:0007669"/>
    <property type="project" value="TreeGrafter"/>
</dbReference>
<evidence type="ECO:0000313" key="6">
    <source>
        <dbReference type="Proteomes" id="UP000197138"/>
    </source>
</evidence>
<comment type="caution">
    <text evidence="5">The sequence shown here is derived from an EMBL/GenBank/DDBJ whole genome shotgun (WGS) entry which is preliminary data.</text>
</comment>
<dbReference type="Pfam" id="PF05701">
    <property type="entry name" value="WEMBL"/>
    <property type="match status" value="1"/>
</dbReference>
<dbReference type="Proteomes" id="UP000197138">
    <property type="component" value="Unassembled WGS sequence"/>
</dbReference>
<evidence type="ECO:0000256" key="3">
    <source>
        <dbReference type="SAM" id="Coils"/>
    </source>
</evidence>
<gene>
    <name evidence="5" type="ORF">CDL15_Pgr012811</name>
</gene>
<keyword evidence="2 3" id="KW-0175">Coiled coil</keyword>
<dbReference type="EMBL" id="MTKT01001932">
    <property type="protein sequence ID" value="OWM83330.1"/>
    <property type="molecule type" value="Genomic_DNA"/>
</dbReference>
<protein>
    <recommendedName>
        <fullName evidence="7">WEB family protein At1g12150-like</fullName>
    </recommendedName>
</protein>
<dbReference type="AlphaFoldDB" id="A0A218XF03"/>